<dbReference type="Gene3D" id="3.30.710.10">
    <property type="entry name" value="Potassium Channel Kv1.1, Chain A"/>
    <property type="match status" value="1"/>
</dbReference>
<feature type="domain" description="BTB" evidence="2">
    <location>
        <begin position="33"/>
        <end position="93"/>
    </location>
</feature>
<sequence>MAAPSATDDDSLVPFDSERRSSMSNLLEEGKYSDVTITCGNDTYAVHKAIICPRSPFFATCCDGEFKEKSGVINLPDDDPLAVKMMIRFLYTGTYPNGYAPKKATAQTSATPSAPSTPAASQYLGFGVESGTFANPSATSGQDLTGFGAPRWDSVTPAARPTRVASTSSAQTQDFSPGNRRGYNNSRSRRADRRSGNQRENHTPTSASSRVRAMEASAPATPPSTRASTSAPGQDSRQRVPTFVLHANVYALGEKYEIHDLKALALQKFALDATMFYNTDSFRQGVRVAYSSTIEEDRGMRDVIVDTVLDRRFILRQSSFQCLAKETGLGFDLLMKFAQHECNN</sequence>
<name>A0A366R296_9HYPO</name>
<dbReference type="Proteomes" id="UP000253153">
    <property type="component" value="Unassembled WGS sequence"/>
</dbReference>
<feature type="region of interest" description="Disordered" evidence="1">
    <location>
        <begin position="134"/>
        <end position="239"/>
    </location>
</feature>
<dbReference type="PANTHER" id="PTHR47843">
    <property type="entry name" value="BTB DOMAIN-CONTAINING PROTEIN-RELATED"/>
    <property type="match status" value="1"/>
</dbReference>
<dbReference type="GeneID" id="41998574"/>
<protein>
    <recommendedName>
        <fullName evidence="2">BTB domain-containing protein</fullName>
    </recommendedName>
</protein>
<proteinExistence type="predicted"/>
<dbReference type="InterPro" id="IPR000210">
    <property type="entry name" value="BTB/POZ_dom"/>
</dbReference>
<evidence type="ECO:0000313" key="4">
    <source>
        <dbReference type="Proteomes" id="UP000253153"/>
    </source>
</evidence>
<evidence type="ECO:0000256" key="1">
    <source>
        <dbReference type="SAM" id="MobiDB-lite"/>
    </source>
</evidence>
<dbReference type="SUPFAM" id="SSF54695">
    <property type="entry name" value="POZ domain"/>
    <property type="match status" value="1"/>
</dbReference>
<gene>
    <name evidence="3" type="ORF">FIESC28_09141</name>
</gene>
<evidence type="ECO:0000313" key="3">
    <source>
        <dbReference type="EMBL" id="RBR11257.1"/>
    </source>
</evidence>
<dbReference type="EMBL" id="QKXC01000216">
    <property type="protein sequence ID" value="RBR11257.1"/>
    <property type="molecule type" value="Genomic_DNA"/>
</dbReference>
<feature type="compositionally biased region" description="Low complexity" evidence="1">
    <location>
        <begin position="216"/>
        <end position="232"/>
    </location>
</feature>
<dbReference type="RefSeq" id="XP_031012701.1">
    <property type="nucleotide sequence ID" value="XM_031163278.1"/>
</dbReference>
<dbReference type="OrthoDB" id="6359816at2759"/>
<evidence type="ECO:0000259" key="2">
    <source>
        <dbReference type="PROSITE" id="PS50097"/>
    </source>
</evidence>
<dbReference type="AlphaFoldDB" id="A0A366R296"/>
<feature type="compositionally biased region" description="Polar residues" evidence="1">
    <location>
        <begin position="164"/>
        <end position="176"/>
    </location>
</feature>
<reference evidence="3 4" key="1">
    <citation type="submission" date="2018-06" db="EMBL/GenBank/DDBJ databases">
        <title>Fusarium incarnatum-equiseti species complex species 28.</title>
        <authorList>
            <person name="Gardiner D.M."/>
        </authorList>
    </citation>
    <scope>NUCLEOTIDE SEQUENCE [LARGE SCALE GENOMIC DNA]</scope>
    <source>
        <strain evidence="3 4">FIESC_28</strain>
    </source>
</reference>
<feature type="compositionally biased region" description="Basic and acidic residues" evidence="1">
    <location>
        <begin position="193"/>
        <end position="202"/>
    </location>
</feature>
<dbReference type="PROSITE" id="PS50097">
    <property type="entry name" value="BTB"/>
    <property type="match status" value="1"/>
</dbReference>
<dbReference type="CDD" id="cd18186">
    <property type="entry name" value="BTB_POZ_ZBTB_KLHL-like"/>
    <property type="match status" value="1"/>
</dbReference>
<comment type="caution">
    <text evidence="3">The sequence shown here is derived from an EMBL/GenBank/DDBJ whole genome shotgun (WGS) entry which is preliminary data.</text>
</comment>
<feature type="compositionally biased region" description="Polar residues" evidence="1">
    <location>
        <begin position="134"/>
        <end position="143"/>
    </location>
</feature>
<keyword evidence="4" id="KW-1185">Reference proteome</keyword>
<organism evidence="3 4">
    <name type="scientific">Fusarium coffeatum</name>
    <dbReference type="NCBI Taxonomy" id="231269"/>
    <lineage>
        <taxon>Eukaryota</taxon>
        <taxon>Fungi</taxon>
        <taxon>Dikarya</taxon>
        <taxon>Ascomycota</taxon>
        <taxon>Pezizomycotina</taxon>
        <taxon>Sordariomycetes</taxon>
        <taxon>Hypocreomycetidae</taxon>
        <taxon>Hypocreales</taxon>
        <taxon>Nectriaceae</taxon>
        <taxon>Fusarium</taxon>
        <taxon>Fusarium incarnatum-equiseti species complex</taxon>
    </lineage>
</organism>
<dbReference type="InterPro" id="IPR011333">
    <property type="entry name" value="SKP1/BTB/POZ_sf"/>
</dbReference>
<dbReference type="PANTHER" id="PTHR47843:SF5">
    <property type="entry name" value="BTB_POZ DOMAIN PROTEIN"/>
    <property type="match status" value="1"/>
</dbReference>
<dbReference type="Pfam" id="PF00651">
    <property type="entry name" value="BTB"/>
    <property type="match status" value="1"/>
</dbReference>
<accession>A0A366R296</accession>